<dbReference type="GeneID" id="79266862"/>
<evidence type="ECO:0000313" key="2">
    <source>
        <dbReference type="EMBL" id="MFC7235177.1"/>
    </source>
</evidence>
<gene>
    <name evidence="2" type="ORF">ACFQJ4_07595</name>
</gene>
<protein>
    <submittedName>
        <fullName evidence="2">Uncharacterized protein</fullName>
    </submittedName>
</protein>
<dbReference type="EMBL" id="JBHTAP010000001">
    <property type="protein sequence ID" value="MFC7235177.1"/>
    <property type="molecule type" value="Genomic_DNA"/>
</dbReference>
<dbReference type="RefSeq" id="WP_276233312.1">
    <property type="nucleotide sequence ID" value="NZ_CP119802.1"/>
</dbReference>
<evidence type="ECO:0000313" key="3">
    <source>
        <dbReference type="Proteomes" id="UP001596398"/>
    </source>
</evidence>
<dbReference type="InterPro" id="IPR055755">
    <property type="entry name" value="DUF7331"/>
</dbReference>
<dbReference type="Pfam" id="PF24018">
    <property type="entry name" value="DUF7331"/>
    <property type="match status" value="1"/>
</dbReference>
<keyword evidence="3" id="KW-1185">Reference proteome</keyword>
<dbReference type="AlphaFoldDB" id="A0ABD5ZP89"/>
<organism evidence="2 3">
    <name type="scientific">Halosegnis marinus</name>
    <dbReference type="NCBI Taxonomy" id="3034023"/>
    <lineage>
        <taxon>Archaea</taxon>
        <taxon>Methanobacteriati</taxon>
        <taxon>Methanobacteriota</taxon>
        <taxon>Stenosarchaea group</taxon>
        <taxon>Halobacteria</taxon>
        <taxon>Halobacteriales</taxon>
        <taxon>Natronomonadaceae</taxon>
        <taxon>Halosegnis</taxon>
    </lineage>
</organism>
<dbReference type="Proteomes" id="UP001596398">
    <property type="component" value="Unassembled WGS sequence"/>
</dbReference>
<feature type="region of interest" description="Disordered" evidence="1">
    <location>
        <begin position="1"/>
        <end position="23"/>
    </location>
</feature>
<evidence type="ECO:0000256" key="1">
    <source>
        <dbReference type="SAM" id="MobiDB-lite"/>
    </source>
</evidence>
<reference evidence="2 3" key="1">
    <citation type="journal article" date="2019" name="Int. J. Syst. Evol. Microbiol.">
        <title>The Global Catalogue of Microorganisms (GCM) 10K type strain sequencing project: providing services to taxonomists for standard genome sequencing and annotation.</title>
        <authorList>
            <consortium name="The Broad Institute Genomics Platform"/>
            <consortium name="The Broad Institute Genome Sequencing Center for Infectious Disease"/>
            <person name="Wu L."/>
            <person name="Ma J."/>
        </authorList>
    </citation>
    <scope>NUCLEOTIDE SEQUENCE [LARGE SCALE GENOMIC DNA]</scope>
    <source>
        <strain evidence="2 3">DT85</strain>
    </source>
</reference>
<accession>A0ABD5ZP89</accession>
<comment type="caution">
    <text evidence="2">The sequence shown here is derived from an EMBL/GenBank/DDBJ whole genome shotgun (WGS) entry which is preliminary data.</text>
</comment>
<name>A0ABD5ZP89_9EURY</name>
<sequence>MRRRGGTRPEPDEEEPVSEIAFEDGAFVIYDPANPDAWLWTDDPAPATSD</sequence>
<proteinExistence type="predicted"/>